<accession>A0A1A9QBJ8</accession>
<sequence length="223" mass="25392">MSPEFVQKLISITVITGGLGGGYYALTGGGTGTLSKMHLATGRQLITDWTVLEAKYNLQDNQDIIDEIPKNSKKFNEKIKKWCESKGSTYFLDATDKTYRSYAVWCVTEVSLDKELKRLGFKWDDNHWDKKAKKYNESNQTFMKQAPKGGKITPLNESEIRAWCESNKDGRYKYPGDEAEHRMRTYCYWTEEDLTATNNPESAPETPPQLPPLDPPALDTDKS</sequence>
<protein>
    <submittedName>
        <fullName evidence="2">Uncharacterized protein</fullName>
    </submittedName>
</protein>
<dbReference type="RefSeq" id="WP_187150690.1">
    <property type="nucleotide sequence ID" value="NZ_LWUJ01000014.1"/>
</dbReference>
<dbReference type="AlphaFoldDB" id="A0A1A9QBJ8"/>
<dbReference type="STRING" id="432608.A6V39_05260"/>
<feature type="region of interest" description="Disordered" evidence="1">
    <location>
        <begin position="195"/>
        <end position="223"/>
    </location>
</feature>
<evidence type="ECO:0000313" key="2">
    <source>
        <dbReference type="EMBL" id="OAL09837.1"/>
    </source>
</evidence>
<keyword evidence="3" id="KW-1185">Reference proteome</keyword>
<dbReference type="EMBL" id="LWUJ01000014">
    <property type="protein sequence ID" value="OAL09837.1"/>
    <property type="molecule type" value="Genomic_DNA"/>
</dbReference>
<proteinExistence type="predicted"/>
<comment type="caution">
    <text evidence="2">The sequence shown here is derived from an EMBL/GenBank/DDBJ whole genome shotgun (WGS) entry which is preliminary data.</text>
</comment>
<gene>
    <name evidence="2" type="ORF">A6V39_05260</name>
</gene>
<organism evidence="2 3">
    <name type="scientific">Candidatus Mycoplasma haematobovis</name>
    <dbReference type="NCBI Taxonomy" id="432608"/>
    <lineage>
        <taxon>Bacteria</taxon>
        <taxon>Bacillati</taxon>
        <taxon>Mycoplasmatota</taxon>
        <taxon>Mollicutes</taxon>
        <taxon>Mycoplasmataceae</taxon>
        <taxon>Mycoplasma</taxon>
    </lineage>
</organism>
<name>A0A1A9QBJ8_9MOLU</name>
<evidence type="ECO:0000256" key="1">
    <source>
        <dbReference type="SAM" id="MobiDB-lite"/>
    </source>
</evidence>
<dbReference type="Proteomes" id="UP000077623">
    <property type="component" value="Unassembled WGS sequence"/>
</dbReference>
<feature type="compositionally biased region" description="Pro residues" evidence="1">
    <location>
        <begin position="205"/>
        <end position="215"/>
    </location>
</feature>
<evidence type="ECO:0000313" key="3">
    <source>
        <dbReference type="Proteomes" id="UP000077623"/>
    </source>
</evidence>
<reference evidence="3" key="1">
    <citation type="submission" date="2016-04" db="EMBL/GenBank/DDBJ databases">
        <authorList>
            <person name="Quiroz-Castaneda R.E."/>
            <person name="Martinez-Ocampo F."/>
        </authorList>
    </citation>
    <scope>NUCLEOTIDE SEQUENCE [LARGE SCALE GENOMIC DNA]</scope>
    <source>
        <strain evidence="3">INIFAP01</strain>
    </source>
</reference>